<proteinExistence type="predicted"/>
<reference evidence="2" key="4">
    <citation type="submission" date="2020-10" db="EMBL/GenBank/DDBJ databases">
        <authorList>
            <person name="Bassil N.M."/>
            <person name="Lloyd J.R."/>
        </authorList>
    </citation>
    <scope>NUCLEOTIDE SEQUENCE</scope>
    <source>
        <strain evidence="2">NB2006</strain>
    </source>
</reference>
<dbReference type="RefSeq" id="WP_071319465.1">
    <property type="nucleotide sequence ID" value="NZ_CP063356.2"/>
</dbReference>
<dbReference type="KEGG" id="aia:AWH56_001550"/>
<name>A0A1S2KUJ7_9BACI</name>
<reference evidence="1 3" key="1">
    <citation type="submission" date="2016-10" db="EMBL/GenBank/DDBJ databases">
        <title>Draft genome sequences of four alkaliphilic bacteria belonging to the Anaerobacillus genus.</title>
        <authorList>
            <person name="Bassil N.M."/>
            <person name="Lloyd J.R."/>
        </authorList>
    </citation>
    <scope>NUCLEOTIDE SEQUENCE [LARGE SCALE GENOMIC DNA]</scope>
    <source>
        <strain evidence="1 3">NB2006</strain>
    </source>
</reference>
<reference evidence="2 3" key="3">
    <citation type="journal article" date="2019" name="Int. J. Syst. Evol. Microbiol.">
        <title>Anaerobacillus isosaccharinicus sp. nov., an alkaliphilic bacterium which degrades isosaccharinic acid.</title>
        <authorList>
            <person name="Bassil N.M."/>
            <person name="Lloyd J.R."/>
        </authorList>
    </citation>
    <scope>NUCLEOTIDE SEQUENCE [LARGE SCALE GENOMIC DNA]</scope>
    <source>
        <strain evidence="2 3">NB2006</strain>
    </source>
</reference>
<reference evidence="2 3" key="2">
    <citation type="journal article" date="2017" name="Genome Announc.">
        <title>Draft Genome Sequences of Four Alkaliphilic Bacteria Belonging to the Anaerobacillus Genus.</title>
        <authorList>
            <person name="Bassil N.M."/>
            <person name="Lloyd J.R."/>
        </authorList>
    </citation>
    <scope>NUCLEOTIDE SEQUENCE [LARGE SCALE GENOMIC DNA]</scope>
    <source>
        <strain evidence="2 3">NB2006</strain>
    </source>
</reference>
<keyword evidence="3" id="KW-1185">Reference proteome</keyword>
<gene>
    <name evidence="2" type="ORF">AWH56_001550</name>
    <name evidence="1" type="ORF">AWH56_24085</name>
</gene>
<organism evidence="1 3">
    <name type="scientific">Anaerobacillus isosaccharinicus</name>
    <dbReference type="NCBI Taxonomy" id="1532552"/>
    <lineage>
        <taxon>Bacteria</taxon>
        <taxon>Bacillati</taxon>
        <taxon>Bacillota</taxon>
        <taxon>Bacilli</taxon>
        <taxon>Bacillales</taxon>
        <taxon>Bacillaceae</taxon>
        <taxon>Anaerobacillus</taxon>
    </lineage>
</organism>
<dbReference type="AlphaFoldDB" id="A0A1S2KUJ7"/>
<dbReference type="EMBL" id="LQXD01000206">
    <property type="protein sequence ID" value="OIJ03806.1"/>
    <property type="molecule type" value="Genomic_DNA"/>
</dbReference>
<dbReference type="EMBL" id="CP063356">
    <property type="protein sequence ID" value="QOY36407.1"/>
    <property type="molecule type" value="Genomic_DNA"/>
</dbReference>
<evidence type="ECO:0000313" key="1">
    <source>
        <dbReference type="EMBL" id="OIJ03806.1"/>
    </source>
</evidence>
<accession>A0A1S2KUJ7</accession>
<evidence type="ECO:0000313" key="3">
    <source>
        <dbReference type="Proteomes" id="UP000180175"/>
    </source>
</evidence>
<sequence length="168" mass="19826">MNEFIFITGIFLFLATIVLTERAFYHLAMKLTEMHFEKKYSYSIVNMSFSFEQMVYLVKLPSNSPIFREAKIEQLSIDYDYSSYMFPNIRGISVNLKSDQDQVTLAYLPIESYRSPVLDKLLKEGAINFGTYRKISTCKIRHPKMKEIIIEEVFRKLQVGRYEKLKKS</sequence>
<evidence type="ECO:0000313" key="2">
    <source>
        <dbReference type="EMBL" id="QOY36407.1"/>
    </source>
</evidence>
<dbReference type="OrthoDB" id="2355866at2"/>
<protein>
    <submittedName>
        <fullName evidence="1">Uncharacterized protein</fullName>
    </submittedName>
</protein>
<dbReference type="Proteomes" id="UP000180175">
    <property type="component" value="Chromosome"/>
</dbReference>